<dbReference type="AlphaFoldDB" id="K4NYL8"/>
<evidence type="ECO:0000313" key="2">
    <source>
        <dbReference type="EMBL" id="AFV52213.1"/>
    </source>
</evidence>
<reference evidence="2" key="1">
    <citation type="journal article" date="2013" name="Proc. Natl. Acad. Sci. U.S.A.">
        <title>A new member of the 4-methylideneimidazole-5-one-containing aminomutase family from the enediyne kedarcidin biosynthetic pathway.</title>
        <authorList>
            <person name="Huang S.X."/>
            <person name="Lohman J.R."/>
            <person name="Huang T."/>
            <person name="Shen B."/>
        </authorList>
    </citation>
    <scope>NUCLEOTIDE SEQUENCE</scope>
    <source>
        <strain evidence="2">ATCC 53650</strain>
    </source>
</reference>
<dbReference type="EMBL" id="JX679499">
    <property type="protein sequence ID" value="AFV52213.1"/>
    <property type="molecule type" value="Genomic_DNA"/>
</dbReference>
<dbReference type="Pfam" id="PF19926">
    <property type="entry name" value="DUF6389"/>
    <property type="match status" value="1"/>
</dbReference>
<accession>K4NYL8</accession>
<name>K4NYL8_9PSEU</name>
<proteinExistence type="predicted"/>
<evidence type="ECO:0000256" key="1">
    <source>
        <dbReference type="SAM" id="MobiDB-lite"/>
    </source>
</evidence>
<sequence>MDDYRSRLRQVLDAHSAEVGARLRFIADAVTDDVRGVVLDVFTDQDGEGSFNVWARFDGPDFFALNKPIDAHRHLFGVVHGAEGWEPDVPFLPRSADQDVLVDTVADWLRAVWGEHVRGGTTTGWEVDSPDGLGTDLPRPLTHD</sequence>
<protein>
    <submittedName>
        <fullName evidence="2">Uncharacterized protein</fullName>
    </submittedName>
</protein>
<feature type="region of interest" description="Disordered" evidence="1">
    <location>
        <begin position="120"/>
        <end position="144"/>
    </location>
</feature>
<dbReference type="InterPro" id="IPR045661">
    <property type="entry name" value="DUF6389"/>
</dbReference>
<organism evidence="2">
    <name type="scientific">Streptoalloteichus sp. ATCC 53650</name>
    <dbReference type="NCBI Taxonomy" id="756733"/>
    <lineage>
        <taxon>Bacteria</taxon>
        <taxon>Bacillati</taxon>
        <taxon>Actinomycetota</taxon>
        <taxon>Actinomycetes</taxon>
        <taxon>Pseudonocardiales</taxon>
        <taxon>Pseudonocardiaceae</taxon>
        <taxon>Streptoalloteichus</taxon>
    </lineage>
</organism>